<keyword evidence="3 6" id="KW-0489">Methyltransferase</keyword>
<dbReference type="Pfam" id="PF01795">
    <property type="entry name" value="Methyltransf_5"/>
    <property type="match status" value="1"/>
</dbReference>
<evidence type="ECO:0000256" key="3">
    <source>
        <dbReference type="ARBA" id="ARBA00022603"/>
    </source>
</evidence>
<keyword evidence="4 6" id="KW-0808">Transferase</keyword>
<dbReference type="EC" id="2.1.1.199" evidence="6"/>
<dbReference type="Gene3D" id="1.10.150.170">
    <property type="entry name" value="Putative methyltransferase TM0872, insert domain"/>
    <property type="match status" value="1"/>
</dbReference>
<evidence type="ECO:0000256" key="4">
    <source>
        <dbReference type="ARBA" id="ARBA00022679"/>
    </source>
</evidence>
<dbReference type="InterPro" id="IPR023397">
    <property type="entry name" value="SAM-dep_MeTrfase_MraW_recog"/>
</dbReference>
<feature type="binding site" evidence="6">
    <location>
        <begin position="33"/>
        <end position="35"/>
    </location>
    <ligand>
        <name>S-adenosyl-L-methionine</name>
        <dbReference type="ChEBI" id="CHEBI:59789"/>
    </ligand>
</feature>
<dbReference type="GO" id="GO:0070475">
    <property type="term" value="P:rRNA base methylation"/>
    <property type="evidence" value="ECO:0007669"/>
    <property type="project" value="UniProtKB-UniRule"/>
</dbReference>
<proteinExistence type="inferred from homology"/>
<keyword evidence="2 6" id="KW-0698">rRNA processing</keyword>
<dbReference type="AlphaFoldDB" id="A0A1F8FXA3"/>
<dbReference type="PANTHER" id="PTHR11265">
    <property type="entry name" value="S-ADENOSYL-METHYLTRANSFERASE MRAW"/>
    <property type="match status" value="1"/>
</dbReference>
<sequence length="297" mass="33480">MSSIHEPVLLQEVLEFLDPRPGKNFIDATLNGGGHTRALVERIMPQGRVLGIEWDPEVAKMAAERAAQSLYENNIIVVNDSYVNMSSIAERFHFRPDGILFDLGLSSWHYESSGRGFSFKRDEPLDMRFNSAAGPSAAELINTYEVAELEQILRDYGDEQFSHPIAAAIGKARWKKPIMTVPELVAVVESAVPNWYKHRKIHFATKTFQALRVIVNDELANVKIGILAAIDLLPSGGKLAVISFQGHEDKIVRELFKQKTKEGIIEIPIKRTIRPKWEEQKINPRSRSAKMKVALKI</sequence>
<dbReference type="PANTHER" id="PTHR11265:SF0">
    <property type="entry name" value="12S RRNA N4-METHYLCYTIDINE METHYLTRANSFERASE"/>
    <property type="match status" value="1"/>
</dbReference>
<dbReference type="InterPro" id="IPR029063">
    <property type="entry name" value="SAM-dependent_MTases_sf"/>
</dbReference>
<feature type="binding site" evidence="6">
    <location>
        <position position="82"/>
    </location>
    <ligand>
        <name>S-adenosyl-L-methionine</name>
        <dbReference type="ChEBI" id="CHEBI:59789"/>
    </ligand>
</feature>
<dbReference type="EMBL" id="MGJZ01000007">
    <property type="protein sequence ID" value="OGN17591.1"/>
    <property type="molecule type" value="Genomic_DNA"/>
</dbReference>
<dbReference type="PIRSF" id="PIRSF004486">
    <property type="entry name" value="MraW"/>
    <property type="match status" value="1"/>
</dbReference>
<evidence type="ECO:0000256" key="2">
    <source>
        <dbReference type="ARBA" id="ARBA00022552"/>
    </source>
</evidence>
<comment type="function">
    <text evidence="6">Specifically methylates the N4 position of cytidine in position 1402 (C1402) of 16S rRNA.</text>
</comment>
<dbReference type="STRING" id="1802685.A3C88_02390"/>
<accession>A0A1F8FXA3</accession>
<dbReference type="GO" id="GO:0071424">
    <property type="term" value="F:rRNA (cytosine-N4-)-methyltransferase activity"/>
    <property type="evidence" value="ECO:0007669"/>
    <property type="project" value="UniProtKB-UniRule"/>
</dbReference>
<dbReference type="CDD" id="cd02440">
    <property type="entry name" value="AdoMet_MTases"/>
    <property type="match status" value="1"/>
</dbReference>
<dbReference type="SUPFAM" id="SSF53335">
    <property type="entry name" value="S-adenosyl-L-methionine-dependent methyltransferases"/>
    <property type="match status" value="1"/>
</dbReference>
<keyword evidence="5 6" id="KW-0949">S-adenosyl-L-methionine</keyword>
<dbReference type="HAMAP" id="MF_01007">
    <property type="entry name" value="16SrRNA_methyltr_H"/>
    <property type="match status" value="1"/>
</dbReference>
<dbReference type="InterPro" id="IPR002903">
    <property type="entry name" value="RsmH"/>
</dbReference>
<dbReference type="NCBIfam" id="TIGR00006">
    <property type="entry name" value="16S rRNA (cytosine(1402)-N(4))-methyltransferase RsmH"/>
    <property type="match status" value="1"/>
</dbReference>
<name>A0A1F8FXA3_9BACT</name>
<dbReference type="GO" id="GO:0005737">
    <property type="term" value="C:cytoplasm"/>
    <property type="evidence" value="ECO:0007669"/>
    <property type="project" value="UniProtKB-SubCell"/>
</dbReference>
<dbReference type="Gene3D" id="3.40.50.150">
    <property type="entry name" value="Vaccinia Virus protein VP39"/>
    <property type="match status" value="1"/>
</dbReference>
<feature type="binding site" evidence="6">
    <location>
        <position position="109"/>
    </location>
    <ligand>
        <name>S-adenosyl-L-methionine</name>
        <dbReference type="ChEBI" id="CHEBI:59789"/>
    </ligand>
</feature>
<organism evidence="7 8">
    <name type="scientific">Candidatus Yanofskybacteria bacterium RIFCSPHIGHO2_02_FULL_50_12</name>
    <dbReference type="NCBI Taxonomy" id="1802685"/>
    <lineage>
        <taxon>Bacteria</taxon>
        <taxon>Candidatus Yanofskyibacteriota</taxon>
    </lineage>
</organism>
<evidence type="ECO:0000256" key="6">
    <source>
        <dbReference type="HAMAP-Rule" id="MF_01007"/>
    </source>
</evidence>
<evidence type="ECO:0000313" key="8">
    <source>
        <dbReference type="Proteomes" id="UP000178117"/>
    </source>
</evidence>
<evidence type="ECO:0000256" key="1">
    <source>
        <dbReference type="ARBA" id="ARBA00010396"/>
    </source>
</evidence>
<feature type="binding site" evidence="6">
    <location>
        <position position="102"/>
    </location>
    <ligand>
        <name>S-adenosyl-L-methionine</name>
        <dbReference type="ChEBI" id="CHEBI:59789"/>
    </ligand>
</feature>
<evidence type="ECO:0000256" key="5">
    <source>
        <dbReference type="ARBA" id="ARBA00022691"/>
    </source>
</evidence>
<dbReference type="SUPFAM" id="SSF81799">
    <property type="entry name" value="Putative methyltransferase TM0872, insert domain"/>
    <property type="match status" value="1"/>
</dbReference>
<keyword evidence="6" id="KW-0963">Cytoplasm</keyword>
<gene>
    <name evidence="6" type="primary">rsmH</name>
    <name evidence="7" type="ORF">A3C88_02390</name>
</gene>
<comment type="catalytic activity">
    <reaction evidence="6">
        <text>cytidine(1402) in 16S rRNA + S-adenosyl-L-methionine = N(4)-methylcytidine(1402) in 16S rRNA + S-adenosyl-L-homocysteine + H(+)</text>
        <dbReference type="Rhea" id="RHEA:42928"/>
        <dbReference type="Rhea" id="RHEA-COMP:10286"/>
        <dbReference type="Rhea" id="RHEA-COMP:10287"/>
        <dbReference type="ChEBI" id="CHEBI:15378"/>
        <dbReference type="ChEBI" id="CHEBI:57856"/>
        <dbReference type="ChEBI" id="CHEBI:59789"/>
        <dbReference type="ChEBI" id="CHEBI:74506"/>
        <dbReference type="ChEBI" id="CHEBI:82748"/>
        <dbReference type="EC" id="2.1.1.199"/>
    </reaction>
</comment>
<protein>
    <recommendedName>
        <fullName evidence="6">Ribosomal RNA small subunit methyltransferase H</fullName>
        <ecNumber evidence="6">2.1.1.199</ecNumber>
    </recommendedName>
    <alternativeName>
        <fullName evidence="6">16S rRNA m(4)C1402 methyltransferase</fullName>
    </alternativeName>
    <alternativeName>
        <fullName evidence="6">rRNA (cytosine-N(4)-)-methyltransferase RsmH</fullName>
    </alternativeName>
</protein>
<dbReference type="Proteomes" id="UP000178117">
    <property type="component" value="Unassembled WGS sequence"/>
</dbReference>
<reference evidence="7 8" key="1">
    <citation type="journal article" date="2016" name="Nat. Commun.">
        <title>Thousands of microbial genomes shed light on interconnected biogeochemical processes in an aquifer system.</title>
        <authorList>
            <person name="Anantharaman K."/>
            <person name="Brown C.T."/>
            <person name="Hug L.A."/>
            <person name="Sharon I."/>
            <person name="Castelle C.J."/>
            <person name="Probst A.J."/>
            <person name="Thomas B.C."/>
            <person name="Singh A."/>
            <person name="Wilkins M.J."/>
            <person name="Karaoz U."/>
            <person name="Brodie E.L."/>
            <person name="Williams K.H."/>
            <person name="Hubbard S.S."/>
            <person name="Banfield J.F."/>
        </authorList>
    </citation>
    <scope>NUCLEOTIDE SEQUENCE [LARGE SCALE GENOMIC DNA]</scope>
</reference>
<evidence type="ECO:0000313" key="7">
    <source>
        <dbReference type="EMBL" id="OGN17591.1"/>
    </source>
</evidence>
<comment type="caution">
    <text evidence="7">The sequence shown here is derived from an EMBL/GenBank/DDBJ whole genome shotgun (WGS) entry which is preliminary data.</text>
</comment>
<comment type="similarity">
    <text evidence="1 6">Belongs to the methyltransferase superfamily. RsmH family.</text>
</comment>
<feature type="binding site" evidence="6">
    <location>
        <position position="53"/>
    </location>
    <ligand>
        <name>S-adenosyl-L-methionine</name>
        <dbReference type="ChEBI" id="CHEBI:59789"/>
    </ligand>
</feature>
<comment type="subcellular location">
    <subcellularLocation>
        <location evidence="6">Cytoplasm</location>
    </subcellularLocation>
</comment>